<name>A0A6H0Y5T1_9PEZI</name>
<dbReference type="OrthoDB" id="348678at2759"/>
<feature type="compositionally biased region" description="Basic residues" evidence="12">
    <location>
        <begin position="529"/>
        <end position="546"/>
    </location>
</feature>
<comment type="subcellular location">
    <subcellularLocation>
        <location evidence="1">Vacuole membrane</location>
        <topology evidence="1">Single-pass type II membrane protein</topology>
    </subcellularLocation>
</comment>
<evidence type="ECO:0000256" key="8">
    <source>
        <dbReference type="ARBA" id="ARBA00022968"/>
    </source>
</evidence>
<keyword evidence="7" id="KW-0378">Hydrolase</keyword>
<dbReference type="GO" id="GO:0000298">
    <property type="term" value="F:endopolyphosphatase activity"/>
    <property type="evidence" value="ECO:0007669"/>
    <property type="project" value="UniProtKB-EC"/>
</dbReference>
<keyword evidence="8" id="KW-0735">Signal-anchor</keyword>
<keyword evidence="5" id="KW-0926">Vacuole</keyword>
<evidence type="ECO:0000256" key="7">
    <source>
        <dbReference type="ARBA" id="ARBA00022801"/>
    </source>
</evidence>
<dbReference type="AlphaFoldDB" id="A0A6H0Y5T1"/>
<evidence type="ECO:0000256" key="9">
    <source>
        <dbReference type="ARBA" id="ARBA00022989"/>
    </source>
</evidence>
<dbReference type="PANTHER" id="PTHR10340:SF55">
    <property type="entry name" value="ENDOPOLYPHOSPHATASE"/>
    <property type="match status" value="1"/>
</dbReference>
<feature type="compositionally biased region" description="Basic and acidic residues" evidence="12">
    <location>
        <begin position="461"/>
        <end position="471"/>
    </location>
</feature>
<dbReference type="Proteomes" id="UP000503462">
    <property type="component" value="Chromosome 5"/>
</dbReference>
<organism evidence="13 14">
    <name type="scientific">Peltaster fructicola</name>
    <dbReference type="NCBI Taxonomy" id="286661"/>
    <lineage>
        <taxon>Eukaryota</taxon>
        <taxon>Fungi</taxon>
        <taxon>Dikarya</taxon>
        <taxon>Ascomycota</taxon>
        <taxon>Pezizomycotina</taxon>
        <taxon>Dothideomycetes</taxon>
        <taxon>Dothideomycetes incertae sedis</taxon>
        <taxon>Peltaster</taxon>
    </lineage>
</organism>
<protein>
    <recommendedName>
        <fullName evidence="4">Endopolyphosphatase</fullName>
        <ecNumber evidence="3">3.6.1.10</ecNumber>
    </recommendedName>
</protein>
<reference evidence="13 14" key="1">
    <citation type="journal article" date="2016" name="Sci. Rep.">
        <title>Peltaster fructicola genome reveals evolution from an invasive phytopathogen to an ectophytic parasite.</title>
        <authorList>
            <person name="Xu C."/>
            <person name="Chen H."/>
            <person name="Gleason M.L."/>
            <person name="Xu J.R."/>
            <person name="Liu H."/>
            <person name="Zhang R."/>
            <person name="Sun G."/>
        </authorList>
    </citation>
    <scope>NUCLEOTIDE SEQUENCE [LARGE SCALE GENOMIC DNA]</scope>
    <source>
        <strain evidence="13 14">LNHT1506</strain>
    </source>
</reference>
<keyword evidence="14" id="KW-1185">Reference proteome</keyword>
<dbReference type="GO" id="GO:0005774">
    <property type="term" value="C:vacuolar membrane"/>
    <property type="evidence" value="ECO:0007669"/>
    <property type="project" value="UniProtKB-SubCell"/>
</dbReference>
<evidence type="ECO:0000256" key="4">
    <source>
        <dbReference type="ARBA" id="ARBA00014458"/>
    </source>
</evidence>
<evidence type="ECO:0000256" key="6">
    <source>
        <dbReference type="ARBA" id="ARBA00022692"/>
    </source>
</evidence>
<dbReference type="GO" id="GO:0008081">
    <property type="term" value="F:phosphoric diester hydrolase activity"/>
    <property type="evidence" value="ECO:0007669"/>
    <property type="project" value="TreeGrafter"/>
</dbReference>
<proteinExistence type="inferred from homology"/>
<sequence>MKWVSEHFRDKIDFVLWTGDSARHDSDEDNARTQKEVLQLNEFMVQKMYEAFGKHGKDSDDDDPNNDFVVPVVPTFGNNDIMPHNIMVRGPNAWTRAYTKIWRQFIPEEQKHQFEQGGWFSVEVIPRKLAVFSLNTMYFFTNNAAVDGCAAHGEPGFRQMEWLRIQLQFLRERGMKAIIIGHVPPVRQDAKSLFDETCWQKYALWMRQYRDIVVSSMYGHFNYDHFVLQDFEDIEKNTEDGAMPSMTSAKDEFETKVSNDYFLQLRDQWSELPSAPRGVRLGQDAQDESTSDGIIARLRYKLLALPRNDHKKQERKQRKYFEKMGGKYAERFAASFVSASIVPNLFPTLRVFEYNTSGLDSAGLDTAFDYSLESIDDFEDTEFDISKRKKKRKYKFKVPEGPSKSAPPGPAYSPQTFSLLRYTQYMANLTHINNDFTNEAVNDTLDVEKWHEGKHKGKKPHDKDHKPNPKTFKFDQYYDTKDDEVYHLKDLTVPSLVDLAQRIGEFIPENEDVIDQADSMVDDIDIDKKKKKKHGKKHRKDKHPKKNLPWYTFIRRAFVETMNPEEIREEFGQ</sequence>
<evidence type="ECO:0000256" key="5">
    <source>
        <dbReference type="ARBA" id="ARBA00022554"/>
    </source>
</evidence>
<evidence type="ECO:0000256" key="11">
    <source>
        <dbReference type="ARBA" id="ARBA00023180"/>
    </source>
</evidence>
<feature type="region of interest" description="Disordered" evidence="12">
    <location>
        <begin position="452"/>
        <end position="471"/>
    </location>
</feature>
<dbReference type="PIRSF" id="PIRSF027093">
    <property type="entry name" value="EndopolyPtase_N1"/>
    <property type="match status" value="1"/>
</dbReference>
<dbReference type="GO" id="GO:0006798">
    <property type="term" value="P:polyphosphate catabolic process"/>
    <property type="evidence" value="ECO:0007669"/>
    <property type="project" value="TreeGrafter"/>
</dbReference>
<dbReference type="SUPFAM" id="SSF56300">
    <property type="entry name" value="Metallo-dependent phosphatases"/>
    <property type="match status" value="1"/>
</dbReference>
<dbReference type="EMBL" id="CP051143">
    <property type="protein sequence ID" value="QIX02198.1"/>
    <property type="molecule type" value="Genomic_DNA"/>
</dbReference>
<keyword evidence="6" id="KW-0812">Transmembrane</keyword>
<comment type="similarity">
    <text evidence="2">Belongs to the endopolyphosphatase PPN1 family.</text>
</comment>
<gene>
    <name evidence="13" type="ORF">AMS68_007715</name>
</gene>
<dbReference type="InterPro" id="IPR029052">
    <property type="entry name" value="Metallo-depent_PP-like"/>
</dbReference>
<evidence type="ECO:0000256" key="12">
    <source>
        <dbReference type="SAM" id="MobiDB-lite"/>
    </source>
</evidence>
<keyword evidence="11" id="KW-0325">Glycoprotein</keyword>
<evidence type="ECO:0000256" key="2">
    <source>
        <dbReference type="ARBA" id="ARBA00010399"/>
    </source>
</evidence>
<evidence type="ECO:0000313" key="14">
    <source>
        <dbReference type="Proteomes" id="UP000503462"/>
    </source>
</evidence>
<evidence type="ECO:0000313" key="13">
    <source>
        <dbReference type="EMBL" id="QIX02198.1"/>
    </source>
</evidence>
<evidence type="ECO:0000256" key="3">
    <source>
        <dbReference type="ARBA" id="ARBA00012459"/>
    </source>
</evidence>
<dbReference type="PANTHER" id="PTHR10340">
    <property type="entry name" value="SPHINGOMYELIN PHOSPHODIESTERASE"/>
    <property type="match status" value="1"/>
</dbReference>
<dbReference type="GO" id="GO:0000324">
    <property type="term" value="C:fungal-type vacuole"/>
    <property type="evidence" value="ECO:0007669"/>
    <property type="project" value="TreeGrafter"/>
</dbReference>
<dbReference type="EC" id="3.6.1.10" evidence="3"/>
<accession>A0A6H0Y5T1</accession>
<dbReference type="InterPro" id="IPR012358">
    <property type="entry name" value="EndopolyPtase_N1"/>
</dbReference>
<evidence type="ECO:0000256" key="1">
    <source>
        <dbReference type="ARBA" id="ARBA00004576"/>
    </source>
</evidence>
<keyword evidence="9" id="KW-1133">Transmembrane helix</keyword>
<keyword evidence="10" id="KW-0472">Membrane</keyword>
<feature type="region of interest" description="Disordered" evidence="12">
    <location>
        <begin position="525"/>
        <end position="547"/>
    </location>
</feature>
<dbReference type="GO" id="GO:0004309">
    <property type="term" value="F:exopolyphosphatase activity"/>
    <property type="evidence" value="ECO:0007669"/>
    <property type="project" value="TreeGrafter"/>
</dbReference>
<evidence type="ECO:0000256" key="10">
    <source>
        <dbReference type="ARBA" id="ARBA00023136"/>
    </source>
</evidence>